<feature type="compositionally biased region" description="Basic and acidic residues" evidence="1">
    <location>
        <begin position="695"/>
        <end position="716"/>
    </location>
</feature>
<dbReference type="VEuPathDB" id="FungiDB:KRP23_691"/>
<dbReference type="EMBL" id="DS566008">
    <property type="status" value="NOT_ANNOTATED_CDS"/>
    <property type="molecule type" value="Genomic_DNA"/>
</dbReference>
<evidence type="ECO:0000313" key="3">
    <source>
        <dbReference type="Proteomes" id="UP000005238"/>
    </source>
</evidence>
<dbReference type="eggNOG" id="ENOG502RMVZ">
    <property type="taxonomic scope" value="Eukaryota"/>
</dbReference>
<keyword evidence="3" id="KW-1185">Reference proteome</keyword>
<dbReference type="EnsemblProtists" id="Phyra75025">
    <property type="protein sequence ID" value="Phyra75025"/>
    <property type="gene ID" value="Phyra75025"/>
</dbReference>
<organism evidence="2 3">
    <name type="scientific">Phytophthora ramorum</name>
    <name type="common">Sudden oak death agent</name>
    <dbReference type="NCBI Taxonomy" id="164328"/>
    <lineage>
        <taxon>Eukaryota</taxon>
        <taxon>Sar</taxon>
        <taxon>Stramenopiles</taxon>
        <taxon>Oomycota</taxon>
        <taxon>Peronosporomycetes</taxon>
        <taxon>Peronosporales</taxon>
        <taxon>Peronosporaceae</taxon>
        <taxon>Phytophthora</taxon>
    </lineage>
</organism>
<dbReference type="AlphaFoldDB" id="H3GGQ9"/>
<sequence length="960" mass="107418">MTDVVEVFECEGSFSFLREDHRFVFTVHNDNSLRVDIKPVSTSRLLEPVAIDQELPVRGTIEDIDDVEEEQTRDAIADDHALQEDEGQAEDEVRNAKLLAYDGRALVEMSPERQQDPTLPLCYVAHFKIVQWGRGAQGMRSQIVKCIAHLSIAYGMSGRFVEIRENPDEAQDFALRPIAHRLEPLDNPLHPLTPGRYELQGITIAENAFVYECAVNFTLQANGMMAGTSRELPFSQECPLAGMWTRSGLNYLLQYEMHGNKHTYIYFGTPVRPGLHGTWQNSELRVLGGNLDPRTSQAERGILEFQLVKAVRVWSQAYHKDYTAAFRDSSVVVGSNAFPRNIDSFSSSDQVTKSPATLLTPLERVYDGCVGGFLAEKSRIHLRIASDGSLHGEVRRRQQQDPIAVTNRKKRKRRVIADHPDGIVIAHVIGNAQVVPVEEAVVSTTKCKASAAEYCCAFEVTKRLNHVDRHTLTCHLHVPVAPDAPALGTWRFFNLHVRDRHQFELSSSASTVAMRDAAERIGEELSESNSDQKVFQLQPVQWYQRQQEAEEAEREAASLQSRPPSLLYPLRPGKYEFKGFTTYETPSVAAPVIPRNGRRGRPRPVMATVKDECLVTLRLLPDGTLRGTSREVVQPQVCPLKGRWQANRVVYVLEYRVREAMGHFRYSGAVVIEESDASSSNGRRTKVQHVSSNGKRRETLSGKWSNVDEGHAEGYEGGRGEFELELKKVDFTPIPIKTEKIEAASSNDSSPTDPSQGLQPEQQQLLSVDPDAGSNVENAIEIDDDDDDVIRVLTSGEYELSGCATDADGYEYAFDLKLQLWPGGKLLGQSKERIFQQTSPIFGRWGPSGIVYRQQYVVKREVGVYTYEGNMSPDGAVVQGEWVNAEDEGAACAPSEHGTFALILVQSMRQWSAFSHAHYPPRFRRGVSTTLMASARTNGLPVALWTHIFAFCSETWFTPP</sequence>
<feature type="region of interest" description="Disordered" evidence="1">
    <location>
        <begin position="675"/>
        <end position="716"/>
    </location>
</feature>
<evidence type="ECO:0000313" key="2">
    <source>
        <dbReference type="EnsemblProtists" id="Phyra75025"/>
    </source>
</evidence>
<accession>H3GGQ9</accession>
<feature type="compositionally biased region" description="Polar residues" evidence="1">
    <location>
        <begin position="744"/>
        <end position="762"/>
    </location>
</feature>
<dbReference type="VEuPathDB" id="FungiDB:KRP22_6407"/>
<feature type="compositionally biased region" description="Polar residues" evidence="1">
    <location>
        <begin position="677"/>
        <end position="693"/>
    </location>
</feature>
<proteinExistence type="predicted"/>
<evidence type="ECO:0000256" key="1">
    <source>
        <dbReference type="SAM" id="MobiDB-lite"/>
    </source>
</evidence>
<dbReference type="Proteomes" id="UP000005238">
    <property type="component" value="Unassembled WGS sequence"/>
</dbReference>
<feature type="region of interest" description="Disordered" evidence="1">
    <location>
        <begin position="740"/>
        <end position="762"/>
    </location>
</feature>
<reference evidence="2" key="2">
    <citation type="submission" date="2015-06" db="UniProtKB">
        <authorList>
            <consortium name="EnsemblProtists"/>
        </authorList>
    </citation>
    <scope>IDENTIFICATION</scope>
    <source>
        <strain evidence="2">Pr102</strain>
    </source>
</reference>
<dbReference type="InParanoid" id="H3GGQ9"/>
<name>H3GGQ9_PHYRM</name>
<reference evidence="3" key="1">
    <citation type="journal article" date="2006" name="Science">
        <title>Phytophthora genome sequences uncover evolutionary origins and mechanisms of pathogenesis.</title>
        <authorList>
            <person name="Tyler B.M."/>
            <person name="Tripathy S."/>
            <person name="Zhang X."/>
            <person name="Dehal P."/>
            <person name="Jiang R.H."/>
            <person name="Aerts A."/>
            <person name="Arredondo F.D."/>
            <person name="Baxter L."/>
            <person name="Bensasson D."/>
            <person name="Beynon J.L."/>
            <person name="Chapman J."/>
            <person name="Damasceno C.M."/>
            <person name="Dorrance A.E."/>
            <person name="Dou D."/>
            <person name="Dickerman A.W."/>
            <person name="Dubchak I.L."/>
            <person name="Garbelotto M."/>
            <person name="Gijzen M."/>
            <person name="Gordon S.G."/>
            <person name="Govers F."/>
            <person name="Grunwald N.J."/>
            <person name="Huang W."/>
            <person name="Ivors K.L."/>
            <person name="Jones R.W."/>
            <person name="Kamoun S."/>
            <person name="Krampis K."/>
            <person name="Lamour K.H."/>
            <person name="Lee M.K."/>
            <person name="McDonald W.H."/>
            <person name="Medina M."/>
            <person name="Meijer H.J."/>
            <person name="Nordberg E.K."/>
            <person name="Maclean D.J."/>
            <person name="Ospina-Giraldo M.D."/>
            <person name="Morris P.F."/>
            <person name="Phuntumart V."/>
            <person name="Putnam N.H."/>
            <person name="Rash S."/>
            <person name="Rose J.K."/>
            <person name="Sakihama Y."/>
            <person name="Salamov A.A."/>
            <person name="Savidor A."/>
            <person name="Scheuring C.F."/>
            <person name="Smith B.M."/>
            <person name="Sobral B.W."/>
            <person name="Terry A."/>
            <person name="Torto-Alalibo T.A."/>
            <person name="Win J."/>
            <person name="Xu Z."/>
            <person name="Zhang H."/>
            <person name="Grigoriev I.V."/>
            <person name="Rokhsar D.S."/>
            <person name="Boore J.L."/>
        </authorList>
    </citation>
    <scope>NUCLEOTIDE SEQUENCE [LARGE SCALE GENOMIC DNA]</scope>
    <source>
        <strain evidence="3">Pr102</strain>
    </source>
</reference>
<dbReference type="OMA" id="YELSGCA"/>
<protein>
    <submittedName>
        <fullName evidence="2">Uncharacterized protein</fullName>
    </submittedName>
</protein>
<dbReference type="HOGENOM" id="CLU_304950_0_0_1"/>